<reference evidence="2" key="1">
    <citation type="submission" date="2016-03" db="EMBL/GenBank/DDBJ databases">
        <authorList>
            <person name="Ploux O."/>
        </authorList>
    </citation>
    <scope>NUCLEOTIDE SEQUENCE [LARGE SCALE GENOMIC DNA]</scope>
    <source>
        <strain evidence="2">UK7</strain>
    </source>
</reference>
<keyword evidence="2" id="KW-1185">Reference proteome</keyword>
<dbReference type="InParanoid" id="A0A1E1KFB7"/>
<protein>
    <submittedName>
        <fullName evidence="1">Uncharacterized protein</fullName>
    </submittedName>
</protein>
<comment type="caution">
    <text evidence="1">The sequence shown here is derived from an EMBL/GenBank/DDBJ whole genome shotgun (WGS) entry which is preliminary data.</text>
</comment>
<accession>A0A1E1KFB7</accession>
<dbReference type="EMBL" id="FJUW01000010">
    <property type="protein sequence ID" value="CZS95444.1"/>
    <property type="molecule type" value="Genomic_DNA"/>
</dbReference>
<evidence type="ECO:0000313" key="1">
    <source>
        <dbReference type="EMBL" id="CZS95444.1"/>
    </source>
</evidence>
<proteinExistence type="predicted"/>
<gene>
    <name evidence="1" type="ORF">RCO7_14373</name>
</gene>
<name>A0A1E1KFB7_9HELO</name>
<evidence type="ECO:0000313" key="2">
    <source>
        <dbReference type="Proteomes" id="UP000178129"/>
    </source>
</evidence>
<organism evidence="1 2">
    <name type="scientific">Rhynchosporium graminicola</name>
    <dbReference type="NCBI Taxonomy" id="2792576"/>
    <lineage>
        <taxon>Eukaryota</taxon>
        <taxon>Fungi</taxon>
        <taxon>Dikarya</taxon>
        <taxon>Ascomycota</taxon>
        <taxon>Pezizomycotina</taxon>
        <taxon>Leotiomycetes</taxon>
        <taxon>Helotiales</taxon>
        <taxon>Ploettnerulaceae</taxon>
        <taxon>Rhynchosporium</taxon>
    </lineage>
</organism>
<dbReference type="AlphaFoldDB" id="A0A1E1KFB7"/>
<dbReference type="Proteomes" id="UP000178129">
    <property type="component" value="Unassembled WGS sequence"/>
</dbReference>
<sequence>MGCLTVGALLPHEPSSVSDKGHGADKTQELYYLPDCFCKRRRFPSTSAKAGGS</sequence>